<sequence length="88" mass="9886">MRIGIREMKTRFSRYIQRIKEGETIIITERNTPVAKLVPIQLPVSEEILRLVEVGMVSWKGGKPKGLATPVEPQGTVSVADIATEDRR</sequence>
<comment type="function">
    <text evidence="2">Antitoxin component of a type II toxin-antitoxin (TA) system.</text>
</comment>
<keyword evidence="4" id="KW-1185">Reference proteome</keyword>
<name>B1I1K6_DESAP</name>
<dbReference type="AlphaFoldDB" id="B1I1K6"/>
<dbReference type="eggNOG" id="COG4118">
    <property type="taxonomic scope" value="Bacteria"/>
</dbReference>
<accession>B1I1K6</accession>
<evidence type="ECO:0000256" key="2">
    <source>
        <dbReference type="RuleBase" id="RU362080"/>
    </source>
</evidence>
<dbReference type="OrthoDB" id="2376460at2"/>
<evidence type="ECO:0000256" key="1">
    <source>
        <dbReference type="ARBA" id="ARBA00009981"/>
    </source>
</evidence>
<dbReference type="InterPro" id="IPR006442">
    <property type="entry name" value="Antitoxin_Phd/YefM"/>
</dbReference>
<dbReference type="EMBL" id="CP000860">
    <property type="protein sequence ID" value="ACA58766.1"/>
    <property type="molecule type" value="Genomic_DNA"/>
</dbReference>
<dbReference type="PANTHER" id="PTHR35377">
    <property type="entry name" value="ANTITOXIN VAPB49-RELATED-RELATED"/>
    <property type="match status" value="1"/>
</dbReference>
<dbReference type="Gene3D" id="3.40.1620.10">
    <property type="entry name" value="YefM-like domain"/>
    <property type="match status" value="1"/>
</dbReference>
<organism evidence="3 4">
    <name type="scientific">Desulforudis audaxviator (strain MP104C)</name>
    <dbReference type="NCBI Taxonomy" id="477974"/>
    <lineage>
        <taxon>Bacteria</taxon>
        <taxon>Bacillati</taxon>
        <taxon>Bacillota</taxon>
        <taxon>Clostridia</taxon>
        <taxon>Thermoanaerobacterales</taxon>
        <taxon>Candidatus Desulforudaceae</taxon>
        <taxon>Candidatus Desulforudis</taxon>
    </lineage>
</organism>
<dbReference type="NCBIfam" id="TIGR01552">
    <property type="entry name" value="phd_fam"/>
    <property type="match status" value="1"/>
</dbReference>
<evidence type="ECO:0000313" key="3">
    <source>
        <dbReference type="EMBL" id="ACA58766.1"/>
    </source>
</evidence>
<evidence type="ECO:0000313" key="4">
    <source>
        <dbReference type="Proteomes" id="UP000008544"/>
    </source>
</evidence>
<reference evidence="4" key="1">
    <citation type="submission" date="2007-10" db="EMBL/GenBank/DDBJ databases">
        <title>Complete sequence of chromosome of Desulforudis audaxviator MP104C.</title>
        <authorList>
            <person name="Copeland A."/>
            <person name="Lucas S."/>
            <person name="Lapidus A."/>
            <person name="Barry K."/>
            <person name="Glavina del Rio T."/>
            <person name="Dalin E."/>
            <person name="Tice H."/>
            <person name="Bruce D."/>
            <person name="Pitluck S."/>
            <person name="Lowry S.R."/>
            <person name="Larimer F."/>
            <person name="Land M.L."/>
            <person name="Hauser L."/>
            <person name="Kyrpides N."/>
            <person name="Ivanova N.N."/>
            <person name="Richardson P."/>
        </authorList>
    </citation>
    <scope>NUCLEOTIDE SEQUENCE [LARGE SCALE GENOMIC DNA]</scope>
    <source>
        <strain evidence="4">MP104C</strain>
    </source>
</reference>
<comment type="similarity">
    <text evidence="1 2">Belongs to the phD/YefM antitoxin family.</text>
</comment>
<dbReference type="RefSeq" id="WP_012301359.1">
    <property type="nucleotide sequence ID" value="NC_010424.1"/>
</dbReference>
<gene>
    <name evidence="3" type="ordered locus">Daud_0205</name>
</gene>
<dbReference type="HOGENOM" id="CLU_163140_2_1_9"/>
<dbReference type="InterPro" id="IPR036165">
    <property type="entry name" value="YefM-like_sf"/>
</dbReference>
<dbReference type="KEGG" id="dau:Daud_0205"/>
<dbReference type="InterPro" id="IPR051416">
    <property type="entry name" value="phD-YefM_TA_antitoxins"/>
</dbReference>
<protein>
    <recommendedName>
        <fullName evidence="2">Antitoxin</fullName>
    </recommendedName>
</protein>
<dbReference type="Proteomes" id="UP000008544">
    <property type="component" value="Chromosome"/>
</dbReference>
<reference evidence="3 4" key="2">
    <citation type="journal article" date="2008" name="Science">
        <title>Environmental genomics reveals a single-species ecosystem deep within Earth.</title>
        <authorList>
            <person name="Chivian D."/>
            <person name="Brodie E.L."/>
            <person name="Alm E.J."/>
            <person name="Culley D.E."/>
            <person name="Dehal P.S."/>
            <person name="Desantis T.Z."/>
            <person name="Gihring T.M."/>
            <person name="Lapidus A."/>
            <person name="Lin L.H."/>
            <person name="Lowry S.R."/>
            <person name="Moser D.P."/>
            <person name="Richardson P.M."/>
            <person name="Southam G."/>
            <person name="Wanger G."/>
            <person name="Pratt L.M."/>
            <person name="Andersen G.L."/>
            <person name="Hazen T.C."/>
            <person name="Brockman F.J."/>
            <person name="Arkin A.P."/>
            <person name="Onstott T.C."/>
        </authorList>
    </citation>
    <scope>NUCLEOTIDE SEQUENCE [LARGE SCALE GENOMIC DNA]</scope>
    <source>
        <strain evidence="3 4">MP104C</strain>
    </source>
</reference>
<dbReference type="Pfam" id="PF02604">
    <property type="entry name" value="PhdYeFM_antitox"/>
    <property type="match status" value="1"/>
</dbReference>
<proteinExistence type="inferred from homology"/>
<dbReference type="SUPFAM" id="SSF143120">
    <property type="entry name" value="YefM-like"/>
    <property type="match status" value="1"/>
</dbReference>